<feature type="region of interest" description="Disordered" evidence="1">
    <location>
        <begin position="43"/>
        <end position="87"/>
    </location>
</feature>
<dbReference type="AlphaFoldDB" id="A0A0D9W4D5"/>
<dbReference type="InterPro" id="IPR044171">
    <property type="entry name" value="LAX2-like"/>
</dbReference>
<feature type="compositionally biased region" description="Basic and acidic residues" evidence="1">
    <location>
        <begin position="68"/>
        <end position="83"/>
    </location>
</feature>
<dbReference type="Proteomes" id="UP000032180">
    <property type="component" value="Chromosome 4"/>
</dbReference>
<dbReference type="GO" id="GO:0005634">
    <property type="term" value="C:nucleus"/>
    <property type="evidence" value="ECO:0007669"/>
    <property type="project" value="EnsemblPlants"/>
</dbReference>
<dbReference type="HOGENOM" id="CLU_073465_0_0_1"/>
<evidence type="ECO:0000256" key="1">
    <source>
        <dbReference type="SAM" id="MobiDB-lite"/>
    </source>
</evidence>
<feature type="compositionally biased region" description="Pro residues" evidence="1">
    <location>
        <begin position="55"/>
        <end position="64"/>
    </location>
</feature>
<reference evidence="2 3" key="1">
    <citation type="submission" date="2012-08" db="EMBL/GenBank/DDBJ databases">
        <title>Oryza genome evolution.</title>
        <authorList>
            <person name="Wing R.A."/>
        </authorList>
    </citation>
    <scope>NUCLEOTIDE SEQUENCE</scope>
</reference>
<organism evidence="2 3">
    <name type="scientific">Leersia perrieri</name>
    <dbReference type="NCBI Taxonomy" id="77586"/>
    <lineage>
        <taxon>Eukaryota</taxon>
        <taxon>Viridiplantae</taxon>
        <taxon>Streptophyta</taxon>
        <taxon>Embryophyta</taxon>
        <taxon>Tracheophyta</taxon>
        <taxon>Spermatophyta</taxon>
        <taxon>Magnoliopsida</taxon>
        <taxon>Liliopsida</taxon>
        <taxon>Poales</taxon>
        <taxon>Poaceae</taxon>
        <taxon>BOP clade</taxon>
        <taxon>Oryzoideae</taxon>
        <taxon>Oryzeae</taxon>
        <taxon>Oryzinae</taxon>
        <taxon>Leersia</taxon>
    </lineage>
</organism>
<feature type="region of interest" description="Disordered" evidence="1">
    <location>
        <begin position="103"/>
        <end position="129"/>
    </location>
</feature>
<feature type="compositionally biased region" description="Gly residues" evidence="1">
    <location>
        <begin position="109"/>
        <end position="127"/>
    </location>
</feature>
<reference evidence="3" key="2">
    <citation type="submission" date="2013-12" db="EMBL/GenBank/DDBJ databases">
        <authorList>
            <person name="Yu Y."/>
            <person name="Lee S."/>
            <person name="de Baynast K."/>
            <person name="Wissotski M."/>
            <person name="Liu L."/>
            <person name="Talag J."/>
            <person name="Goicoechea J."/>
            <person name="Angelova A."/>
            <person name="Jetty R."/>
            <person name="Kudrna D."/>
            <person name="Golser W."/>
            <person name="Rivera L."/>
            <person name="Zhang J."/>
            <person name="Wing R."/>
        </authorList>
    </citation>
    <scope>NUCLEOTIDE SEQUENCE</scope>
</reference>
<accession>A0A0D9W4D5</accession>
<dbReference type="eggNOG" id="KOG2660">
    <property type="taxonomic scope" value="Eukaryota"/>
</dbReference>
<evidence type="ECO:0000313" key="3">
    <source>
        <dbReference type="Proteomes" id="UP000032180"/>
    </source>
</evidence>
<dbReference type="EnsemblPlants" id="LPERR04G07730.1">
    <property type="protein sequence ID" value="LPERR04G07730.1"/>
    <property type="gene ID" value="LPERR04G07730"/>
</dbReference>
<dbReference type="STRING" id="77586.A0A0D9W4D5"/>
<reference evidence="2" key="3">
    <citation type="submission" date="2015-04" db="UniProtKB">
        <authorList>
            <consortium name="EnsemblPlants"/>
        </authorList>
    </citation>
    <scope>IDENTIFICATION</scope>
</reference>
<dbReference type="Gramene" id="LPERR04G07730.1">
    <property type="protein sequence ID" value="LPERR04G07730.1"/>
    <property type="gene ID" value="LPERR04G07730"/>
</dbReference>
<evidence type="ECO:0000313" key="2">
    <source>
        <dbReference type="EnsemblPlants" id="LPERR04G07730.1"/>
    </source>
</evidence>
<dbReference type="GO" id="GO:0045893">
    <property type="term" value="P:positive regulation of DNA-templated transcription"/>
    <property type="evidence" value="ECO:0007669"/>
    <property type="project" value="EnsemblPlants"/>
</dbReference>
<keyword evidence="3" id="KW-1185">Reference proteome</keyword>
<dbReference type="GO" id="GO:2000032">
    <property type="term" value="P:regulation of secondary shoot formation"/>
    <property type="evidence" value="ECO:0007669"/>
    <property type="project" value="EnsemblPlants"/>
</dbReference>
<protein>
    <submittedName>
        <fullName evidence="2">Uncharacterized protein</fullName>
    </submittedName>
</protein>
<sequence>MVPARSQLQLAAAAAAEHGGARCDAVVVTETPTTKFMAQEPTINHHHHSQDDPPKPPPTHQPPPPEEEERRRELIHDDHRREPPPTQRLQLQIGGDLHHHQLEAAGTSGNSGSGGSSSNGGVGGGGDWLRLGLASDPDLFHSADERAAAATATTTPPPRHNHHQQDRLLVLPGMPPAAMVGIPQASIPPHMPRAAPPWLPPWSPGAAAHAPPPQLLPFGHHRAFYASATAANTAGAGFDAIRVVLPPSAMAAAAGVWFVLQAALHQREPFLPQIPRNYLRIKDGRVTVRLLTKYLANKLGLDDESEVEITCRGRQLLPILTLQHVRDSIWCQRDAVSPSFASDISTADHIMVLQYGRRP</sequence>
<dbReference type="Gene3D" id="3.10.20.90">
    <property type="entry name" value="Phosphatidylinositol 3-kinase Catalytic Subunit, Chain A, domain 1"/>
    <property type="match status" value="1"/>
</dbReference>
<dbReference type="PANTHER" id="PTHR47290:SF4">
    <property type="entry name" value="RING FINGER PROTEIN"/>
    <property type="match status" value="1"/>
</dbReference>
<name>A0A0D9W4D5_9ORYZ</name>
<proteinExistence type="predicted"/>
<dbReference type="PANTHER" id="PTHR47290">
    <property type="entry name" value="RING FINGER PROTEIN"/>
    <property type="match status" value="1"/>
</dbReference>